<comment type="caution">
    <text evidence="2">The sequence shown here is derived from an EMBL/GenBank/DDBJ whole genome shotgun (WGS) entry which is preliminary data.</text>
</comment>
<protein>
    <submittedName>
        <fullName evidence="2">Uncharacterized protein</fullName>
    </submittedName>
</protein>
<feature type="region of interest" description="Disordered" evidence="1">
    <location>
        <begin position="114"/>
        <end position="146"/>
    </location>
</feature>
<sequence>MLSTRACAECEDDWMGHQDLRVSQNKGLQQRCCMCFLPGELDFNDLGNAGLESCLHRENGGFGPGFPLAIGMCTSRAQSEGLPWERSGQPGTQRGAGWAVESYSHELLQELPRSSGNVIPARQSPLSSPRNKQQTTEKKMQDNKVQWKRKNTDELRAHIYPTREFLARGRQDQYIKACRHCDADIETCAHIIGNCPVTQDARIKRHKYICKLLLEEATKKGWAVFKEPHIRDSNKNCTNQT</sequence>
<evidence type="ECO:0000313" key="3">
    <source>
        <dbReference type="Proteomes" id="UP000276834"/>
    </source>
</evidence>
<feature type="compositionally biased region" description="Polar residues" evidence="1">
    <location>
        <begin position="124"/>
        <end position="134"/>
    </location>
</feature>
<keyword evidence="3" id="KW-1185">Reference proteome</keyword>
<dbReference type="Proteomes" id="UP000276834">
    <property type="component" value="Unassembled WGS sequence"/>
</dbReference>
<organism evidence="2 3">
    <name type="scientific">Chloebia gouldiae</name>
    <name type="common">Gouldian finch</name>
    <name type="synonym">Erythrura gouldiae</name>
    <dbReference type="NCBI Taxonomy" id="44316"/>
    <lineage>
        <taxon>Eukaryota</taxon>
        <taxon>Metazoa</taxon>
        <taxon>Chordata</taxon>
        <taxon>Craniata</taxon>
        <taxon>Vertebrata</taxon>
        <taxon>Euteleostomi</taxon>
        <taxon>Archelosauria</taxon>
        <taxon>Archosauria</taxon>
        <taxon>Dinosauria</taxon>
        <taxon>Saurischia</taxon>
        <taxon>Theropoda</taxon>
        <taxon>Coelurosauria</taxon>
        <taxon>Aves</taxon>
        <taxon>Neognathae</taxon>
        <taxon>Neoaves</taxon>
        <taxon>Telluraves</taxon>
        <taxon>Australaves</taxon>
        <taxon>Passeriformes</taxon>
        <taxon>Passeroidea</taxon>
        <taxon>Passeridae</taxon>
        <taxon>Chloebia</taxon>
    </lineage>
</organism>
<evidence type="ECO:0000256" key="1">
    <source>
        <dbReference type="SAM" id="MobiDB-lite"/>
    </source>
</evidence>
<dbReference type="EMBL" id="QUSF01000008">
    <property type="protein sequence ID" value="RLW07039.1"/>
    <property type="molecule type" value="Genomic_DNA"/>
</dbReference>
<reference evidence="2 3" key="1">
    <citation type="journal article" date="2018" name="Proc. R. Soc. B">
        <title>A non-coding region near Follistatin controls head colour polymorphism in the Gouldian finch.</title>
        <authorList>
            <person name="Toomey M.B."/>
            <person name="Marques C.I."/>
            <person name="Andrade P."/>
            <person name="Araujo P.M."/>
            <person name="Sabatino S."/>
            <person name="Gazda M.A."/>
            <person name="Afonso S."/>
            <person name="Lopes R.J."/>
            <person name="Corbo J.C."/>
            <person name="Carneiro M."/>
        </authorList>
    </citation>
    <scope>NUCLEOTIDE SEQUENCE [LARGE SCALE GENOMIC DNA]</scope>
    <source>
        <strain evidence="2">Red01</strain>
        <tissue evidence="2">Muscle</tissue>
    </source>
</reference>
<proteinExistence type="predicted"/>
<gene>
    <name evidence="2" type="ORF">DV515_00004223</name>
</gene>
<dbReference type="AlphaFoldDB" id="A0A3L8SRX2"/>
<dbReference type="OrthoDB" id="9214535at2759"/>
<name>A0A3L8SRX2_CHLGU</name>
<evidence type="ECO:0000313" key="2">
    <source>
        <dbReference type="EMBL" id="RLW07039.1"/>
    </source>
</evidence>
<accession>A0A3L8SRX2</accession>